<dbReference type="Pfam" id="PF13349">
    <property type="entry name" value="DUF4097"/>
    <property type="match status" value="1"/>
</dbReference>
<dbReference type="Proteomes" id="UP000462363">
    <property type="component" value="Unassembled WGS sequence"/>
</dbReference>
<reference evidence="2 3" key="1">
    <citation type="submission" date="2019-08" db="EMBL/GenBank/DDBJ databases">
        <title>In-depth cultivation of the pig gut microbiome towards novel bacterial diversity and tailored functional studies.</title>
        <authorList>
            <person name="Wylensek D."/>
            <person name="Hitch T.C.A."/>
            <person name="Clavel T."/>
        </authorList>
    </citation>
    <scope>NUCLEOTIDE SEQUENCE [LARGE SCALE GENOMIC DNA]</scope>
    <source>
        <strain evidence="2 3">BL-389-WT-3D</strain>
    </source>
</reference>
<evidence type="ECO:0000259" key="1">
    <source>
        <dbReference type="Pfam" id="PF13349"/>
    </source>
</evidence>
<dbReference type="RefSeq" id="WP_004605658.1">
    <property type="nucleotide sequence ID" value="NZ_AP024846.1"/>
</dbReference>
<organism evidence="2 3">
    <name type="scientific">Clostridium scindens (strain JCM 10418 / VPI 12708)</name>
    <dbReference type="NCBI Taxonomy" id="29347"/>
    <lineage>
        <taxon>Bacteria</taxon>
        <taxon>Bacillati</taxon>
        <taxon>Bacillota</taxon>
        <taxon>Clostridia</taxon>
        <taxon>Lachnospirales</taxon>
        <taxon>Lachnospiraceae</taxon>
    </lineage>
</organism>
<feature type="domain" description="DUF4097" evidence="1">
    <location>
        <begin position="87"/>
        <end position="221"/>
    </location>
</feature>
<name>A0A844F3U6_CLOSV</name>
<dbReference type="Gene3D" id="2.160.20.120">
    <property type="match status" value="1"/>
</dbReference>
<proteinExistence type="predicted"/>
<evidence type="ECO:0000313" key="3">
    <source>
        <dbReference type="Proteomes" id="UP000462363"/>
    </source>
</evidence>
<gene>
    <name evidence="2" type="ORF">FYJ37_10360</name>
</gene>
<sequence>MKKGWKIFWIVCAVTAAIGFVCCVIAKVLGVTTDMIEGRFPHGIVVFSHNYTVDDYINDDDDIPLASDMKNSYSNIAEMDVDIFAGQVKVVLSDDAKDVMVETRGINKRLGLKCYQDGDELKIKSKERIWHVNNVGSGTITITLPRDLRLNEASFDIGAGTLDIEKIFAQDLYVGVGAGDANITHFEAGEVEFDCGAGSIRANGDARSKIDIDGGVGEVILTVAGEESSYNYDIDCKVGEVICGNTTYSGLASEKNIDNGASRDITVDCGVGTITINFGNAL</sequence>
<dbReference type="EMBL" id="VUMB01000019">
    <property type="protein sequence ID" value="MSS40738.1"/>
    <property type="molecule type" value="Genomic_DNA"/>
</dbReference>
<evidence type="ECO:0000313" key="2">
    <source>
        <dbReference type="EMBL" id="MSS40738.1"/>
    </source>
</evidence>
<dbReference type="InterPro" id="IPR025164">
    <property type="entry name" value="Toastrack_DUF4097"/>
</dbReference>
<dbReference type="GeneID" id="62696399"/>
<dbReference type="AlphaFoldDB" id="A0A844F3U6"/>
<protein>
    <submittedName>
        <fullName evidence="2">DUF4097 domain-containing protein</fullName>
    </submittedName>
</protein>
<comment type="caution">
    <text evidence="2">The sequence shown here is derived from an EMBL/GenBank/DDBJ whole genome shotgun (WGS) entry which is preliminary data.</text>
</comment>
<accession>A0A844F3U6</accession>